<dbReference type="PROSITE" id="PS51800">
    <property type="entry name" value="ZF_CHHC_U11_48K"/>
    <property type="match status" value="1"/>
</dbReference>
<comment type="catalytic activity">
    <reaction evidence="9 12">
        <text>cytidine(4) in tRNA(Pro) + S-adenosyl-L-methionine = 2'-O-methylcytidine(4) in tRNA(Pro) + S-adenosyl-L-homocysteine + H(+)</text>
        <dbReference type="Rhea" id="RHEA:32767"/>
        <dbReference type="Rhea" id="RHEA-COMP:10397"/>
        <dbReference type="Rhea" id="RHEA-COMP:10398"/>
        <dbReference type="ChEBI" id="CHEBI:15378"/>
        <dbReference type="ChEBI" id="CHEBI:57856"/>
        <dbReference type="ChEBI" id="CHEBI:59789"/>
        <dbReference type="ChEBI" id="CHEBI:74495"/>
        <dbReference type="ChEBI" id="CHEBI:82748"/>
        <dbReference type="EC" id="2.1.1.225"/>
    </reaction>
</comment>
<comment type="catalytic activity">
    <reaction evidence="11 12">
        <text>adenosine(4) in tRNA(His) + S-adenosyl-L-methionine = 2'-O-methyladenosine(4) in tRNA(His) + S-adenosyl-L-homocysteine + H(+)</text>
        <dbReference type="Rhea" id="RHEA:43196"/>
        <dbReference type="Rhea" id="RHEA-COMP:10401"/>
        <dbReference type="Rhea" id="RHEA-COMP:10402"/>
        <dbReference type="ChEBI" id="CHEBI:15378"/>
        <dbReference type="ChEBI" id="CHEBI:57856"/>
        <dbReference type="ChEBI" id="CHEBI:59789"/>
        <dbReference type="ChEBI" id="CHEBI:74411"/>
        <dbReference type="ChEBI" id="CHEBI:74477"/>
        <dbReference type="EC" id="2.1.1.225"/>
    </reaction>
</comment>
<dbReference type="InterPro" id="IPR007871">
    <property type="entry name" value="Methyltransferase_TRM13"/>
</dbReference>
<comment type="similarity">
    <text evidence="1 12">Belongs to the methyltransferase TRM13 family.</text>
</comment>
<dbReference type="EC" id="2.1.1.225" evidence="12"/>
<dbReference type="PANTHER" id="PTHR12998">
    <property type="entry name" value="TRNA:M(4)X MODIFICATION ENZYME TRM13 HOMOLOG"/>
    <property type="match status" value="1"/>
</dbReference>
<accession>A0ABM5H7E9</accession>
<evidence type="ECO:0000313" key="15">
    <source>
        <dbReference type="EnsemblMetazoa" id="XP_016975779.2"/>
    </source>
</evidence>
<dbReference type="PANTHER" id="PTHR12998:SF0">
    <property type="entry name" value="TRNA:M(4)X MODIFICATION ENZYME TRM13 HOMOLOG"/>
    <property type="match status" value="1"/>
</dbReference>
<feature type="domain" description="CHHC U11-48K-type" evidence="14">
    <location>
        <begin position="68"/>
        <end position="95"/>
    </location>
</feature>
<dbReference type="RefSeq" id="XP_016975779.2">
    <property type="nucleotide sequence ID" value="XM_017120290.2"/>
</dbReference>
<dbReference type="Pfam" id="PF11722">
    <property type="entry name" value="zf-TRM13_CCCH"/>
    <property type="match status" value="1"/>
</dbReference>
<evidence type="ECO:0000256" key="3">
    <source>
        <dbReference type="ARBA" id="ARBA00022679"/>
    </source>
</evidence>
<dbReference type="Pfam" id="PF05206">
    <property type="entry name" value="TRM13"/>
    <property type="match status" value="1"/>
</dbReference>
<evidence type="ECO:0000256" key="7">
    <source>
        <dbReference type="ARBA" id="ARBA00022771"/>
    </source>
</evidence>
<dbReference type="InterPro" id="IPR022776">
    <property type="entry name" value="TRM13/UPF0224_CHHC_Znf_dom"/>
</dbReference>
<evidence type="ECO:0000259" key="14">
    <source>
        <dbReference type="PROSITE" id="PS51800"/>
    </source>
</evidence>
<evidence type="ECO:0000256" key="12">
    <source>
        <dbReference type="RuleBase" id="RU367103"/>
    </source>
</evidence>
<keyword evidence="6 12" id="KW-0479">Metal-binding</keyword>
<name>A0ABM5H7E9_DRORH</name>
<organism evidence="15 16">
    <name type="scientific">Drosophila rhopaloa</name>
    <name type="common">Fruit fly</name>
    <dbReference type="NCBI Taxonomy" id="1041015"/>
    <lineage>
        <taxon>Eukaryota</taxon>
        <taxon>Metazoa</taxon>
        <taxon>Ecdysozoa</taxon>
        <taxon>Arthropoda</taxon>
        <taxon>Hexapoda</taxon>
        <taxon>Insecta</taxon>
        <taxon>Pterygota</taxon>
        <taxon>Neoptera</taxon>
        <taxon>Endopterygota</taxon>
        <taxon>Diptera</taxon>
        <taxon>Brachycera</taxon>
        <taxon>Muscomorpha</taxon>
        <taxon>Ephydroidea</taxon>
        <taxon>Drosophilidae</taxon>
        <taxon>Drosophila</taxon>
        <taxon>Sophophora</taxon>
    </lineage>
</organism>
<protein>
    <recommendedName>
        <fullName evidence="12">tRNA:m(4)X modification enzyme TRM13</fullName>
        <ecNumber evidence="12">2.1.1.225</ecNumber>
    </recommendedName>
</protein>
<evidence type="ECO:0000256" key="1">
    <source>
        <dbReference type="ARBA" id="ARBA00005265"/>
    </source>
</evidence>
<keyword evidence="8 12" id="KW-0862">Zinc</keyword>
<keyword evidence="16" id="KW-1185">Reference proteome</keyword>
<sequence>MAAKKPKMTVVKKDDPGTTTCSYWVPRKKRRCKMTANKGSPFCGAHAPPTISPSSPDEKSVDDAFQDRIPCPLDPKHTVFKRKLAKHLTICNARDQESSLPYIVKGINSGEYSEEQHEELDKLNQIKLHELPDEEFYGLIDKVKELYDKHINSSIQTLQLEHASLKEELNRKDYGQETLRQLTQASSLLAILERDQQLTDHTSFVEFGAGKGQLAYYLATVLENQQLNSSQVILIDRLSLRHKKDNKVANKELVHRIRADIADLKLSALPELKKTQRTVALSKHLCGAATDLTLRCILGDEGASTDYVLIALCCHHRCSWLSYVGRSFLQESGIGPREFSILTKMVSWAVCGTGLSRERRKALEAADDQPVETNTQRLSREEREKIGQQCKRLLDYGRLEHLRSHGYQAELKFYVSRDVTLENVVLLARPCTSKSNCQNKCS</sequence>
<keyword evidence="2 12" id="KW-0489">Methyltransferase</keyword>
<comment type="catalytic activity">
    <reaction evidence="10 12">
        <text>cytidine(4) in tRNA(Gly)(GCC) + S-adenosyl-L-methionine = 2'-O-methylcytidine(4) in tRNA(Gly)(GCC) + S-adenosyl-L-homocysteine + H(+)</text>
        <dbReference type="Rhea" id="RHEA:43192"/>
        <dbReference type="Rhea" id="RHEA-COMP:10399"/>
        <dbReference type="Rhea" id="RHEA-COMP:10400"/>
        <dbReference type="ChEBI" id="CHEBI:15378"/>
        <dbReference type="ChEBI" id="CHEBI:57856"/>
        <dbReference type="ChEBI" id="CHEBI:59789"/>
        <dbReference type="ChEBI" id="CHEBI:74495"/>
        <dbReference type="ChEBI" id="CHEBI:82748"/>
        <dbReference type="EC" id="2.1.1.225"/>
    </reaction>
</comment>
<evidence type="ECO:0000256" key="2">
    <source>
        <dbReference type="ARBA" id="ARBA00022603"/>
    </source>
</evidence>
<feature type="region of interest" description="Disordered" evidence="13">
    <location>
        <begin position="43"/>
        <end position="63"/>
    </location>
</feature>
<comment type="function">
    <text evidence="12">tRNA methylase which 2'-O-methylates cytidine(4) in tRNA(Pro) and tRNA(Gly)(GCC), and adenosine(4) in tRNA(His).</text>
</comment>
<evidence type="ECO:0000256" key="11">
    <source>
        <dbReference type="ARBA" id="ARBA00049393"/>
    </source>
</evidence>
<reference evidence="15" key="2">
    <citation type="submission" date="2025-05" db="UniProtKB">
        <authorList>
            <consortium name="EnsemblMetazoa"/>
        </authorList>
    </citation>
    <scope>IDENTIFICATION</scope>
</reference>
<keyword evidence="3 12" id="KW-0808">Transferase</keyword>
<keyword evidence="7 12" id="KW-0863">Zinc-finger</keyword>
<dbReference type="EnsemblMetazoa" id="XM_017120290.2">
    <property type="protein sequence ID" value="XP_016975779.2"/>
    <property type="gene ID" value="LOC108042149"/>
</dbReference>
<dbReference type="Proteomes" id="UP001652680">
    <property type="component" value="Unassembled WGS sequence"/>
</dbReference>
<dbReference type="Pfam" id="PF05253">
    <property type="entry name" value="zf-U11-48K"/>
    <property type="match status" value="1"/>
</dbReference>
<evidence type="ECO:0000256" key="13">
    <source>
        <dbReference type="SAM" id="MobiDB-lite"/>
    </source>
</evidence>
<reference evidence="16" key="1">
    <citation type="journal article" date="2021" name="Elife">
        <title>Highly contiguous assemblies of 101 drosophilid genomes.</title>
        <authorList>
            <person name="Kim B.Y."/>
            <person name="Wang J.R."/>
            <person name="Miller D.E."/>
            <person name="Barmina O."/>
            <person name="Delaney E."/>
            <person name="Thompson A."/>
            <person name="Comeault A.A."/>
            <person name="Peede D."/>
            <person name="D'Agostino E.R."/>
            <person name="Pelaez J."/>
            <person name="Aguilar J.M."/>
            <person name="Haji D."/>
            <person name="Matsunaga T."/>
            <person name="Armstrong E.E."/>
            <person name="Zych M."/>
            <person name="Ogawa Y."/>
            <person name="Stamenkovic-Radak M."/>
            <person name="Jelic M."/>
            <person name="Veselinovic M.S."/>
            <person name="Tanaskovic M."/>
            <person name="Eric P."/>
            <person name="Gao J.J."/>
            <person name="Katoh T.K."/>
            <person name="Toda M.J."/>
            <person name="Watabe H."/>
            <person name="Watada M."/>
            <person name="Davis J.S."/>
            <person name="Moyle L.C."/>
            <person name="Manoli G."/>
            <person name="Bertolini E."/>
            <person name="Kostal V."/>
            <person name="Hawley R.S."/>
            <person name="Takahashi A."/>
            <person name="Jones C.D."/>
            <person name="Price D.K."/>
            <person name="Whiteman N."/>
            <person name="Kopp A."/>
            <person name="Matute D.R."/>
            <person name="Petrov D.A."/>
        </authorList>
    </citation>
    <scope>NUCLEOTIDE SEQUENCE [LARGE SCALE GENOMIC DNA]</scope>
</reference>
<dbReference type="GeneID" id="108042149"/>
<evidence type="ECO:0000256" key="8">
    <source>
        <dbReference type="ARBA" id="ARBA00022833"/>
    </source>
</evidence>
<keyword evidence="4 12" id="KW-0949">S-adenosyl-L-methionine</keyword>
<evidence type="ECO:0000256" key="10">
    <source>
        <dbReference type="ARBA" id="ARBA00048635"/>
    </source>
</evidence>
<proteinExistence type="inferred from homology"/>
<evidence type="ECO:0000256" key="9">
    <source>
        <dbReference type="ARBA" id="ARBA00048165"/>
    </source>
</evidence>
<evidence type="ECO:0000256" key="5">
    <source>
        <dbReference type="ARBA" id="ARBA00022694"/>
    </source>
</evidence>
<dbReference type="InterPro" id="IPR021721">
    <property type="entry name" value="Znf_CCCH-type_TRM13"/>
</dbReference>
<evidence type="ECO:0000256" key="4">
    <source>
        <dbReference type="ARBA" id="ARBA00022691"/>
    </source>
</evidence>
<evidence type="ECO:0000256" key="6">
    <source>
        <dbReference type="ARBA" id="ARBA00022723"/>
    </source>
</evidence>
<dbReference type="InterPro" id="IPR039044">
    <property type="entry name" value="Trm13"/>
</dbReference>
<keyword evidence="5 12" id="KW-0819">tRNA processing</keyword>
<evidence type="ECO:0000313" key="16">
    <source>
        <dbReference type="Proteomes" id="UP001652680"/>
    </source>
</evidence>